<evidence type="ECO:0008006" key="6">
    <source>
        <dbReference type="Google" id="ProtNLM"/>
    </source>
</evidence>
<feature type="transmembrane region" description="Helical" evidence="2">
    <location>
        <begin position="609"/>
        <end position="641"/>
    </location>
</feature>
<dbReference type="STRING" id="15368.A0A2K2D4B8"/>
<protein>
    <recommendedName>
        <fullName evidence="6">DUF639 domain-containing protein</fullName>
    </recommendedName>
</protein>
<dbReference type="Gramene" id="PNT69116">
    <property type="protein sequence ID" value="PNT69116"/>
    <property type="gene ID" value="BRADI_3g49747v3"/>
</dbReference>
<accession>A0A2K2D4B8</accession>
<feature type="region of interest" description="Disordered" evidence="1">
    <location>
        <begin position="1"/>
        <end position="55"/>
    </location>
</feature>
<feature type="compositionally biased region" description="Polar residues" evidence="1">
    <location>
        <begin position="21"/>
        <end position="31"/>
    </location>
</feature>
<dbReference type="OrthoDB" id="742491at2759"/>
<feature type="compositionally biased region" description="Basic and acidic residues" evidence="1">
    <location>
        <begin position="1"/>
        <end position="20"/>
    </location>
</feature>
<sequence>MERAMRTPGLHRTEASKEEATNNSRQKSPQNKGGEASSPIKPRRQGRQSEGGMGIVETWVREKPIRTFLARLSRHPAAAFIASSAAAADGESGVDDGGIPLLSSIANSVVSRCSGILAVETEMLQKSFEADFPDNCKEPNTYAKELLEYCCHKALHEVTTRPDYLADKNLRRLTFDMMLAWENPGAGDESLDNDSSLPVEIEDQDEGSIFYANSTSLAVQVNDMKTVGLSAFTRIAPSCPIIADLVTVHNLFDALTSSSSGRLHYFVYDKYLKSLDRVCNSVKGIMQSPLASSFHLGVGECILAIDGDRPIHPVLQHIGISAWPGTLILTTHALYFQSIRVAYGDKIVKYDLATESNQVIRRDFTGPLGVRLFDKAVMYKSSTLTEPIYFDFPELGGPSRRNYWLAITREVLQVNKFIRKFNLEGIQRAESLSKAILGILRYSAVKEAFHIAPSHLKTTLTFSLAEKLPKGDMILEALYNNYLQLLDTPLSHLATEPAVDKQLQTHSVPFSLYALSRMGFVLLKRKYEAEKEISFCAVCIGVTKSLEAALEESFCYSERVEAARATVDQVKVEGLDANLALMEELLFSFIQAGKLIYSLTKWEDPVKSFLFLAFILYVIQSGLVSYAVPSIFIVFAVAMLWHKYTGEGKLLEVLEVRPPPSKNPVEQILILQDAISKLEDALQAVNIVLLKFRALLFAAVPKATELVTVALLAAAAFVVLMPWRHMLLMVVLEVYTREMPLRKQNTEKFRRRIREWWARIPAAPVQMIRPNENKKTI</sequence>
<gene>
    <name evidence="4" type="primary">LOC100826445</name>
    <name evidence="3" type="ORF">BRADI_3g49747v3</name>
</gene>
<keyword evidence="5" id="KW-1185">Reference proteome</keyword>
<name>A0A2K2D4B8_BRADI</name>
<dbReference type="Pfam" id="PF04842">
    <property type="entry name" value="DUF639"/>
    <property type="match status" value="1"/>
</dbReference>
<keyword evidence="2" id="KW-1133">Transmembrane helix</keyword>
<dbReference type="PANTHER" id="PTHR31860:SF4">
    <property type="entry name" value="OS02G0637800 PROTEIN"/>
    <property type="match status" value="1"/>
</dbReference>
<evidence type="ECO:0000313" key="5">
    <source>
        <dbReference type="Proteomes" id="UP000008810"/>
    </source>
</evidence>
<dbReference type="InterPro" id="IPR006927">
    <property type="entry name" value="DUF639"/>
</dbReference>
<keyword evidence="2" id="KW-0472">Membrane</keyword>
<keyword evidence="2" id="KW-0812">Transmembrane</keyword>
<dbReference type="PANTHER" id="PTHR31860">
    <property type="entry name" value="HEAT-INDUCIBLE TRANSCRIPTION REPRESSOR (DUF639)-RELATED"/>
    <property type="match status" value="1"/>
</dbReference>
<evidence type="ECO:0000256" key="1">
    <source>
        <dbReference type="SAM" id="MobiDB-lite"/>
    </source>
</evidence>
<dbReference type="AlphaFoldDB" id="A0A2K2D4B8"/>
<dbReference type="EnsemblPlants" id="PNT69116">
    <property type="protein sequence ID" value="PNT69116"/>
    <property type="gene ID" value="BRADI_3g49747v3"/>
</dbReference>
<reference evidence="3" key="2">
    <citation type="submission" date="2017-06" db="EMBL/GenBank/DDBJ databases">
        <title>WGS assembly of Brachypodium distachyon.</title>
        <authorList>
            <consortium name="The International Brachypodium Initiative"/>
            <person name="Lucas S."/>
            <person name="Harmon-Smith M."/>
            <person name="Lail K."/>
            <person name="Tice H."/>
            <person name="Grimwood J."/>
            <person name="Bruce D."/>
            <person name="Barry K."/>
            <person name="Shu S."/>
            <person name="Lindquist E."/>
            <person name="Wang M."/>
            <person name="Pitluck S."/>
            <person name="Vogel J.P."/>
            <person name="Garvin D.F."/>
            <person name="Mockler T.C."/>
            <person name="Schmutz J."/>
            <person name="Rokhsar D."/>
            <person name="Bevan M.W."/>
        </authorList>
    </citation>
    <scope>NUCLEOTIDE SEQUENCE</scope>
    <source>
        <strain evidence="3">Bd21</strain>
    </source>
</reference>
<reference evidence="4" key="3">
    <citation type="submission" date="2018-08" db="UniProtKB">
        <authorList>
            <consortium name="EnsemblPlants"/>
        </authorList>
    </citation>
    <scope>IDENTIFICATION</scope>
    <source>
        <strain evidence="4">cv. Bd21</strain>
    </source>
</reference>
<dbReference type="Proteomes" id="UP000008810">
    <property type="component" value="Chromosome 3"/>
</dbReference>
<proteinExistence type="predicted"/>
<organism evidence="3">
    <name type="scientific">Brachypodium distachyon</name>
    <name type="common">Purple false brome</name>
    <name type="synonym">Trachynia distachya</name>
    <dbReference type="NCBI Taxonomy" id="15368"/>
    <lineage>
        <taxon>Eukaryota</taxon>
        <taxon>Viridiplantae</taxon>
        <taxon>Streptophyta</taxon>
        <taxon>Embryophyta</taxon>
        <taxon>Tracheophyta</taxon>
        <taxon>Spermatophyta</taxon>
        <taxon>Magnoliopsida</taxon>
        <taxon>Liliopsida</taxon>
        <taxon>Poales</taxon>
        <taxon>Poaceae</taxon>
        <taxon>BOP clade</taxon>
        <taxon>Pooideae</taxon>
        <taxon>Stipodae</taxon>
        <taxon>Brachypodieae</taxon>
        <taxon>Brachypodium</taxon>
    </lineage>
</organism>
<feature type="transmembrane region" description="Helical" evidence="2">
    <location>
        <begin position="706"/>
        <end position="735"/>
    </location>
</feature>
<evidence type="ECO:0000313" key="4">
    <source>
        <dbReference type="EnsemblPlants" id="PNT69116"/>
    </source>
</evidence>
<evidence type="ECO:0000313" key="3">
    <source>
        <dbReference type="EMBL" id="PNT69116.1"/>
    </source>
</evidence>
<dbReference type="ExpressionAtlas" id="A0A2K2D4B8">
    <property type="expression patterns" value="baseline and differential"/>
</dbReference>
<reference evidence="3 4" key="1">
    <citation type="journal article" date="2010" name="Nature">
        <title>Genome sequencing and analysis of the model grass Brachypodium distachyon.</title>
        <authorList>
            <consortium name="International Brachypodium Initiative"/>
        </authorList>
    </citation>
    <scope>NUCLEOTIDE SEQUENCE [LARGE SCALE GENOMIC DNA]</scope>
    <source>
        <strain evidence="3 4">Bd21</strain>
    </source>
</reference>
<evidence type="ECO:0000256" key="2">
    <source>
        <dbReference type="SAM" id="Phobius"/>
    </source>
</evidence>
<dbReference type="EMBL" id="CM000882">
    <property type="protein sequence ID" value="PNT69116.1"/>
    <property type="molecule type" value="Genomic_DNA"/>
</dbReference>
<dbReference type="FunCoup" id="A0A2K2D4B8">
    <property type="interactions" value="1863"/>
</dbReference>